<organism evidence="4 5">
    <name type="scientific">Herbaspirillum rubrisubalbicans Os34</name>
    <dbReference type="NCBI Taxonomy" id="1235827"/>
    <lineage>
        <taxon>Bacteria</taxon>
        <taxon>Pseudomonadati</taxon>
        <taxon>Pseudomonadota</taxon>
        <taxon>Betaproteobacteria</taxon>
        <taxon>Burkholderiales</taxon>
        <taxon>Oxalobacteraceae</taxon>
        <taxon>Herbaspirillum</taxon>
    </lineage>
</organism>
<dbReference type="InterPro" id="IPR002104">
    <property type="entry name" value="Integrase_catalytic"/>
</dbReference>
<evidence type="ECO:0000259" key="3">
    <source>
        <dbReference type="PROSITE" id="PS51898"/>
    </source>
</evidence>
<dbReference type="InterPro" id="IPR013762">
    <property type="entry name" value="Integrase-like_cat_sf"/>
</dbReference>
<protein>
    <recommendedName>
        <fullName evidence="3">Tyr recombinase domain-containing protein</fullName>
    </recommendedName>
</protein>
<accession>A0A6M3ZJA9</accession>
<dbReference type="EMBL" id="CP008956">
    <property type="protein sequence ID" value="QJP98774.1"/>
    <property type="molecule type" value="Genomic_DNA"/>
</dbReference>
<feature type="coiled-coil region" evidence="2">
    <location>
        <begin position="387"/>
        <end position="422"/>
    </location>
</feature>
<name>A0A6M3ZJA9_9BURK</name>
<feature type="domain" description="Tyr recombinase" evidence="3">
    <location>
        <begin position="178"/>
        <end position="395"/>
    </location>
</feature>
<evidence type="ECO:0000313" key="4">
    <source>
        <dbReference type="EMBL" id="QJP98774.1"/>
    </source>
</evidence>
<reference evidence="4 5" key="1">
    <citation type="journal article" date="2012" name="J. Bacteriol.">
        <title>Genome sequence of the pathogenic Herbaspirillum seropedicae strain Os34, isolated from rice roots.</title>
        <authorList>
            <person name="Ye W."/>
            <person name="Ye S."/>
            <person name="Liu J."/>
            <person name="Chang S."/>
            <person name="Chen M."/>
            <person name="Zhu B."/>
            <person name="Guo L."/>
            <person name="An Q."/>
        </authorList>
    </citation>
    <scope>NUCLEOTIDE SEQUENCE [LARGE SCALE GENOMIC DNA]</scope>
    <source>
        <strain evidence="4 5">Os34</strain>
    </source>
</reference>
<dbReference type="SUPFAM" id="SSF56349">
    <property type="entry name" value="DNA breaking-rejoining enzymes"/>
    <property type="match status" value="1"/>
</dbReference>
<dbReference type="GO" id="GO:0015074">
    <property type="term" value="P:DNA integration"/>
    <property type="evidence" value="ECO:0007669"/>
    <property type="project" value="InterPro"/>
</dbReference>
<dbReference type="AlphaFoldDB" id="A0A6M3ZJA9"/>
<evidence type="ECO:0000313" key="5">
    <source>
        <dbReference type="Proteomes" id="UP000501648"/>
    </source>
</evidence>
<dbReference type="GO" id="GO:0006310">
    <property type="term" value="P:DNA recombination"/>
    <property type="evidence" value="ECO:0007669"/>
    <property type="project" value="UniProtKB-KW"/>
</dbReference>
<gene>
    <name evidence="4" type="ORF">C798_00560</name>
</gene>
<dbReference type="GO" id="GO:0003677">
    <property type="term" value="F:DNA binding"/>
    <property type="evidence" value="ECO:0007669"/>
    <property type="project" value="InterPro"/>
</dbReference>
<dbReference type="Gene3D" id="1.10.443.10">
    <property type="entry name" value="Intergrase catalytic core"/>
    <property type="match status" value="1"/>
</dbReference>
<keyword evidence="2" id="KW-0175">Coiled coil</keyword>
<dbReference type="InterPro" id="IPR011010">
    <property type="entry name" value="DNA_brk_join_enz"/>
</dbReference>
<evidence type="ECO:0000256" key="2">
    <source>
        <dbReference type="SAM" id="Coils"/>
    </source>
</evidence>
<dbReference type="PROSITE" id="PS51898">
    <property type="entry name" value="TYR_RECOMBINASE"/>
    <property type="match status" value="1"/>
</dbReference>
<keyword evidence="1" id="KW-0233">DNA recombination</keyword>
<dbReference type="Proteomes" id="UP000501648">
    <property type="component" value="Chromosome"/>
</dbReference>
<sequence>METRSGIDLNWAGELKNIAIAYDLKMARVRLEILDYSLQLIDDDLDEKTVRNEIFLLKGFCDFLDRRRLSYQDTTDSLLKIFRTEELALVMSAQNSSSAERTAKRTVNAKIRRAYKFLYWLQHSQKIVSNLIGPRNCPVKSNYLPANEGGGQKKMGRYESGRRSGEFPLLFAHAGEASRPTQYEATDEDVQRIAEMFLLQSSPHAAQRNILMMDLGCEVSWRRGAINSMTCDQFSRLDFSEANHDSYIVVPPSQKFGYQRQFEVPFRLAFRIAEFIANERKDFLLQKRWSEASTEGRIFISERFGTPLTDQSISAIFGAAFKKLGRPRGANTHSFRRKFANEEIDKEILNRLEMGLDTNEVSIATTVAFKMGQSNPESLEPYVNKSLDRMIRRHKKLKENRVQTLEDENRDLKLRIALLEKKRVSGG</sequence>
<proteinExistence type="predicted"/>
<evidence type="ECO:0000256" key="1">
    <source>
        <dbReference type="ARBA" id="ARBA00023172"/>
    </source>
</evidence>